<evidence type="ECO:0000259" key="8">
    <source>
        <dbReference type="PROSITE" id="PS50897"/>
    </source>
</evidence>
<keyword evidence="5 7" id="KW-0863">Zinc-finger</keyword>
<dbReference type="GO" id="GO:0008270">
    <property type="term" value="F:zinc ion binding"/>
    <property type="evidence" value="ECO:0007669"/>
    <property type="project" value="UniProtKB-KW"/>
</dbReference>
<evidence type="ECO:0000256" key="2">
    <source>
        <dbReference type="ARBA" id="ARBA00010615"/>
    </source>
</evidence>
<dbReference type="STRING" id="1280837.A0A316VCV6"/>
<evidence type="ECO:0000256" key="5">
    <source>
        <dbReference type="ARBA" id="ARBA00022771"/>
    </source>
</evidence>
<evidence type="ECO:0000256" key="4">
    <source>
        <dbReference type="ARBA" id="ARBA00022723"/>
    </source>
</evidence>
<evidence type="ECO:0000256" key="6">
    <source>
        <dbReference type="ARBA" id="ARBA00022833"/>
    </source>
</evidence>
<accession>A0A316VCV6</accession>
<dbReference type="PANTHER" id="PTHR12170:SF2">
    <property type="entry name" value="E3 UBIQUITIN-PROTEIN TRANSFERASE MAEA"/>
    <property type="match status" value="1"/>
</dbReference>
<evidence type="ECO:0000313" key="10">
    <source>
        <dbReference type="EMBL" id="PWN35144.1"/>
    </source>
</evidence>
<dbReference type="InterPro" id="IPR045098">
    <property type="entry name" value="Fyv10_fam"/>
</dbReference>
<dbReference type="GO" id="GO:0005737">
    <property type="term" value="C:cytoplasm"/>
    <property type="evidence" value="ECO:0007669"/>
    <property type="project" value="UniProtKB-SubCell"/>
</dbReference>
<evidence type="ECO:0000256" key="3">
    <source>
        <dbReference type="ARBA" id="ARBA00022490"/>
    </source>
</evidence>
<keyword evidence="11" id="KW-1185">Reference proteome</keyword>
<dbReference type="EMBL" id="KZ819603">
    <property type="protein sequence ID" value="PWN35144.1"/>
    <property type="molecule type" value="Genomic_DNA"/>
</dbReference>
<dbReference type="Pfam" id="PF10607">
    <property type="entry name" value="CTLH"/>
    <property type="match status" value="1"/>
</dbReference>
<keyword evidence="4" id="KW-0479">Metal-binding</keyword>
<dbReference type="FunCoup" id="A0A316VCV6">
    <property type="interactions" value="405"/>
</dbReference>
<feature type="zinc finger region" description="RING-Gid-type" evidence="7">
    <location>
        <begin position="366"/>
        <end position="438"/>
    </location>
</feature>
<comment type="similarity">
    <text evidence="2">Belongs to the FYV10 family.</text>
</comment>
<dbReference type="InParanoid" id="A0A316VCV6"/>
<dbReference type="GO" id="GO:0034657">
    <property type="term" value="C:GID complex"/>
    <property type="evidence" value="ECO:0007669"/>
    <property type="project" value="TreeGrafter"/>
</dbReference>
<feature type="domain" description="CTLH" evidence="8">
    <location>
        <begin position="205"/>
        <end position="242"/>
    </location>
</feature>
<evidence type="ECO:0000256" key="1">
    <source>
        <dbReference type="ARBA" id="ARBA00004496"/>
    </source>
</evidence>
<evidence type="ECO:0000313" key="11">
    <source>
        <dbReference type="Proteomes" id="UP000245771"/>
    </source>
</evidence>
<reference evidence="10 11" key="1">
    <citation type="journal article" date="2018" name="Mol. Biol. Evol.">
        <title>Broad Genomic Sampling Reveals a Smut Pathogenic Ancestry of the Fungal Clade Ustilaginomycotina.</title>
        <authorList>
            <person name="Kijpornyongpan T."/>
            <person name="Mondo S.J."/>
            <person name="Barry K."/>
            <person name="Sandor L."/>
            <person name="Lee J."/>
            <person name="Lipzen A."/>
            <person name="Pangilinan J."/>
            <person name="LaButti K."/>
            <person name="Hainaut M."/>
            <person name="Henrissat B."/>
            <person name="Grigoriev I.V."/>
            <person name="Spatafora J.W."/>
            <person name="Aime M.C."/>
        </authorList>
    </citation>
    <scope>NUCLEOTIDE SEQUENCE [LARGE SCALE GENOMIC DNA]</scope>
    <source>
        <strain evidence="10 11">MCA 3882</strain>
    </source>
</reference>
<dbReference type="InterPro" id="IPR024964">
    <property type="entry name" value="CTLH/CRA"/>
</dbReference>
<evidence type="ECO:0000259" key="9">
    <source>
        <dbReference type="PROSITE" id="PS51867"/>
    </source>
</evidence>
<dbReference type="OrthoDB" id="1933455at2759"/>
<dbReference type="InterPro" id="IPR006595">
    <property type="entry name" value="CTLH_C"/>
</dbReference>
<dbReference type="GeneID" id="37019037"/>
<gene>
    <name evidence="10" type="ORF">FA14DRAFT_144797</name>
</gene>
<feature type="domain" description="RING-Gid-type" evidence="9">
    <location>
        <begin position="366"/>
        <end position="438"/>
    </location>
</feature>
<name>A0A316VCV6_9BASI</name>
<dbReference type="AlphaFoldDB" id="A0A316VCV6"/>
<dbReference type="CDD" id="cd16659">
    <property type="entry name" value="RING-Ubox_Emp"/>
    <property type="match status" value="1"/>
</dbReference>
<dbReference type="Proteomes" id="UP000245771">
    <property type="component" value="Unassembled WGS sequence"/>
</dbReference>
<dbReference type="RefSeq" id="XP_025355446.1">
    <property type="nucleotide sequence ID" value="XM_025497256.1"/>
</dbReference>
<dbReference type="PROSITE" id="PS51867">
    <property type="entry name" value="ZF_RING_GID"/>
    <property type="match status" value="1"/>
</dbReference>
<dbReference type="PROSITE" id="PS50897">
    <property type="entry name" value="CTLH"/>
    <property type="match status" value="1"/>
</dbReference>
<dbReference type="GO" id="GO:0061630">
    <property type="term" value="F:ubiquitin protein ligase activity"/>
    <property type="evidence" value="ECO:0007669"/>
    <property type="project" value="InterPro"/>
</dbReference>
<sequence>MAATSAPNHDGVMLLEAPFARVPHEELRRYLRMQQRLVERDLTYCSTSLDSLSKSARLDIPSLAKKSGSELERSLDQMIGRIKGLKRKLGSVHESAGSTLSRLDARTGHLNDLQQIQNTSSPAFDEWCRTRLDRMLVDWMLRKGFTQSATMLANNRHIENYVDLNLFTEISRIEGSLIGTGSSSAADVDSQDQASNSIRSCTATLAWCSENKAALRKIRSTLEFDLRLQEFIELTRDRSSQSLQEAINYSRRYLLPYLTPTATSASTKTEEKEEREEQEQQEWIRNQVARVMGLLACGPSGWAYTDLYDVSRWNALQQKFRAAALQIHSLPPQPLLHIALSAGLSSLKLPACYTDDPSRASANDNCPVCDSRGLGVLAKEVPWSHHINSTLVCAISGRIMNENDPPMALPNGRVYSLTALQEMAMASQDGQTIICPRTMGSFKLNDLRKVYIS</sequence>
<organism evidence="10 11">
    <name type="scientific">Meira miltonrushii</name>
    <dbReference type="NCBI Taxonomy" id="1280837"/>
    <lineage>
        <taxon>Eukaryota</taxon>
        <taxon>Fungi</taxon>
        <taxon>Dikarya</taxon>
        <taxon>Basidiomycota</taxon>
        <taxon>Ustilaginomycotina</taxon>
        <taxon>Exobasidiomycetes</taxon>
        <taxon>Exobasidiales</taxon>
        <taxon>Brachybasidiaceae</taxon>
        <taxon>Meira</taxon>
    </lineage>
</organism>
<dbReference type="InterPro" id="IPR044063">
    <property type="entry name" value="ZF_RING_GID"/>
</dbReference>
<proteinExistence type="inferred from homology"/>
<keyword evidence="3" id="KW-0963">Cytoplasm</keyword>
<dbReference type="PANTHER" id="PTHR12170">
    <property type="entry name" value="MACROPHAGE ERYTHROBLAST ATTACHER-RELATED"/>
    <property type="match status" value="1"/>
</dbReference>
<evidence type="ECO:0000256" key="7">
    <source>
        <dbReference type="PROSITE-ProRule" id="PRU01215"/>
    </source>
</evidence>
<protein>
    <submittedName>
        <fullName evidence="10">Uncharacterized protein</fullName>
    </submittedName>
</protein>
<dbReference type="GO" id="GO:0005634">
    <property type="term" value="C:nucleus"/>
    <property type="evidence" value="ECO:0007669"/>
    <property type="project" value="TreeGrafter"/>
</dbReference>
<keyword evidence="6" id="KW-0862">Zinc</keyword>
<dbReference type="GO" id="GO:0043161">
    <property type="term" value="P:proteasome-mediated ubiquitin-dependent protein catabolic process"/>
    <property type="evidence" value="ECO:0007669"/>
    <property type="project" value="InterPro"/>
</dbReference>
<comment type="subcellular location">
    <subcellularLocation>
        <location evidence="1">Cytoplasm</location>
    </subcellularLocation>
</comment>